<organism evidence="2 3">
    <name type="scientific">Nocardia goodfellowii</name>
    <dbReference type="NCBI Taxonomy" id="882446"/>
    <lineage>
        <taxon>Bacteria</taxon>
        <taxon>Bacillati</taxon>
        <taxon>Actinomycetota</taxon>
        <taxon>Actinomycetes</taxon>
        <taxon>Mycobacteriales</taxon>
        <taxon>Nocardiaceae</taxon>
        <taxon>Nocardia</taxon>
    </lineage>
</organism>
<comment type="caution">
    <text evidence="2">The sequence shown here is derived from an EMBL/GenBank/DDBJ whole genome shotgun (WGS) entry which is preliminary data.</text>
</comment>
<proteinExistence type="predicted"/>
<feature type="region of interest" description="Disordered" evidence="1">
    <location>
        <begin position="29"/>
        <end position="55"/>
    </location>
</feature>
<keyword evidence="3" id="KW-1185">Reference proteome</keyword>
<gene>
    <name evidence="2" type="ORF">BJ987_006226</name>
</gene>
<dbReference type="EMBL" id="JAGGMR010000001">
    <property type="protein sequence ID" value="MBP2193325.1"/>
    <property type="molecule type" value="Genomic_DNA"/>
</dbReference>
<name>A0ABS4QQA3_9NOCA</name>
<accession>A0ABS4QQA3</accession>
<evidence type="ECO:0000313" key="3">
    <source>
        <dbReference type="Proteomes" id="UP001519325"/>
    </source>
</evidence>
<dbReference type="RefSeq" id="WP_209896602.1">
    <property type="nucleotide sequence ID" value="NZ_JAGGMR010000001.1"/>
</dbReference>
<sequence>MDVFGRKTRDQIAPGMSAAQVVALLGSPKSETGAEDLSSSYSSVSGGKPPRQRFWSYRNKPRGVDTDLVLQDDHVVRVRQTSRRTGAVVRDDEISASRASGRANLIMSDARRLPTADGAAIQRDFLEISEAWGAREVLDISDDDLPRWIATMLADNVAAGYTELQRDWGGSRNPPRVQLNLLNPALATGWRPYRIVRRDEDTFAVYGHSSMY</sequence>
<evidence type="ECO:0000313" key="2">
    <source>
        <dbReference type="EMBL" id="MBP2193325.1"/>
    </source>
</evidence>
<protein>
    <submittedName>
        <fullName evidence="2">Uncharacterized protein</fullName>
    </submittedName>
</protein>
<dbReference type="Proteomes" id="UP001519325">
    <property type="component" value="Unassembled WGS sequence"/>
</dbReference>
<evidence type="ECO:0000256" key="1">
    <source>
        <dbReference type="SAM" id="MobiDB-lite"/>
    </source>
</evidence>
<reference evidence="2 3" key="1">
    <citation type="submission" date="2021-03" db="EMBL/GenBank/DDBJ databases">
        <title>Sequencing the genomes of 1000 actinobacteria strains.</title>
        <authorList>
            <person name="Klenk H.-P."/>
        </authorList>
    </citation>
    <scope>NUCLEOTIDE SEQUENCE [LARGE SCALE GENOMIC DNA]</scope>
    <source>
        <strain evidence="2 3">DSM 45516</strain>
    </source>
</reference>